<keyword evidence="3" id="KW-0378">Hydrolase</keyword>
<gene>
    <name evidence="3" type="ORF">ACFFJ2_01660</name>
</gene>
<dbReference type="Gene3D" id="3.40.50.1820">
    <property type="entry name" value="alpha/beta hydrolase"/>
    <property type="match status" value="1"/>
</dbReference>
<organism evidence="3 4">
    <name type="scientific">Chelativorans intermedius</name>
    <dbReference type="NCBI Taxonomy" id="515947"/>
    <lineage>
        <taxon>Bacteria</taxon>
        <taxon>Pseudomonadati</taxon>
        <taxon>Pseudomonadota</taxon>
        <taxon>Alphaproteobacteria</taxon>
        <taxon>Hyphomicrobiales</taxon>
        <taxon>Phyllobacteriaceae</taxon>
        <taxon>Chelativorans</taxon>
    </lineage>
</organism>
<dbReference type="PANTHER" id="PTHR46331">
    <property type="entry name" value="VALACYCLOVIR HYDROLASE"/>
    <property type="match status" value="1"/>
</dbReference>
<evidence type="ECO:0000313" key="3">
    <source>
        <dbReference type="EMBL" id="MFC0207104.1"/>
    </source>
</evidence>
<dbReference type="InterPro" id="IPR029058">
    <property type="entry name" value="AB_hydrolase_fold"/>
</dbReference>
<dbReference type="PRINTS" id="PR00111">
    <property type="entry name" value="ABHYDROLASE"/>
</dbReference>
<sequence>MLGRMLIAIAVAAFSLSPVAARAQEGMAPVESGHVEVNGLAYYYEVHGEGEPLLLLHGGLGHTGMFAPILPALSKGRTVIGVDLQGHGRTALGARPIDIADMGRDMGQLVEKLGYDRVDVMGYSMGGGVAAQMAVQYPERVRRLVLVSTPASKDGFYPEIVEQMHQINGGMAEAMRDTPMYQSYAAVAPRVEDFPKLLDAMGDLMRRPDIYDIEVEALEMPVMLVYGDSDMFRLGHVVAFYRRLGGGLRDAGWQREHMSQNRLAILPGRTHYDIFFAPALVPTARSFLDGESATGSWAEQVGAGQQ</sequence>
<dbReference type="InterPro" id="IPR000073">
    <property type="entry name" value="AB_hydrolase_1"/>
</dbReference>
<dbReference type="Pfam" id="PF00561">
    <property type="entry name" value="Abhydrolase_1"/>
    <property type="match status" value="1"/>
</dbReference>
<protein>
    <submittedName>
        <fullName evidence="3">Alpha/beta fold hydrolase</fullName>
    </submittedName>
</protein>
<dbReference type="Proteomes" id="UP001589755">
    <property type="component" value="Unassembled WGS sequence"/>
</dbReference>
<keyword evidence="1" id="KW-0732">Signal</keyword>
<feature type="domain" description="AB hydrolase-1" evidence="2">
    <location>
        <begin position="52"/>
        <end position="151"/>
    </location>
</feature>
<dbReference type="PANTHER" id="PTHR46331:SF2">
    <property type="entry name" value="VALACYCLOVIR HYDROLASE"/>
    <property type="match status" value="1"/>
</dbReference>
<proteinExistence type="predicted"/>
<keyword evidence="4" id="KW-1185">Reference proteome</keyword>
<accession>A0ABV6D382</accession>
<dbReference type="RefSeq" id="WP_261520068.1">
    <property type="nucleotide sequence ID" value="NZ_JAODNW010000008.1"/>
</dbReference>
<reference evidence="3 4" key="1">
    <citation type="submission" date="2024-09" db="EMBL/GenBank/DDBJ databases">
        <authorList>
            <person name="Sun Q."/>
            <person name="Mori K."/>
        </authorList>
    </citation>
    <scope>NUCLEOTIDE SEQUENCE [LARGE SCALE GENOMIC DNA]</scope>
    <source>
        <strain evidence="3 4">CCM 8543</strain>
    </source>
</reference>
<evidence type="ECO:0000313" key="4">
    <source>
        <dbReference type="Proteomes" id="UP001589755"/>
    </source>
</evidence>
<name>A0ABV6D382_9HYPH</name>
<feature type="signal peptide" evidence="1">
    <location>
        <begin position="1"/>
        <end position="23"/>
    </location>
</feature>
<evidence type="ECO:0000256" key="1">
    <source>
        <dbReference type="SAM" id="SignalP"/>
    </source>
</evidence>
<dbReference type="SUPFAM" id="SSF53474">
    <property type="entry name" value="alpha/beta-Hydrolases"/>
    <property type="match status" value="1"/>
</dbReference>
<feature type="chain" id="PRO_5046987894" evidence="1">
    <location>
        <begin position="24"/>
        <end position="306"/>
    </location>
</feature>
<comment type="caution">
    <text evidence="3">The sequence shown here is derived from an EMBL/GenBank/DDBJ whole genome shotgun (WGS) entry which is preliminary data.</text>
</comment>
<dbReference type="GO" id="GO:0016787">
    <property type="term" value="F:hydrolase activity"/>
    <property type="evidence" value="ECO:0007669"/>
    <property type="project" value="UniProtKB-KW"/>
</dbReference>
<evidence type="ECO:0000259" key="2">
    <source>
        <dbReference type="Pfam" id="PF00561"/>
    </source>
</evidence>
<dbReference type="EMBL" id="JBHLXD010000002">
    <property type="protein sequence ID" value="MFC0207104.1"/>
    <property type="molecule type" value="Genomic_DNA"/>
</dbReference>